<dbReference type="Proteomes" id="UP000007881">
    <property type="component" value="Chromosome"/>
</dbReference>
<keyword evidence="3" id="KW-1185">Reference proteome</keyword>
<dbReference type="HOGENOM" id="CLU_1330916_0_0_0"/>
<dbReference type="EMBL" id="AP012338">
    <property type="protein sequence ID" value="BAM05136.1"/>
    <property type="molecule type" value="Genomic_DNA"/>
</dbReference>
<dbReference type="CDD" id="cd06583">
    <property type="entry name" value="PGRP"/>
    <property type="match status" value="1"/>
</dbReference>
<reference evidence="2 3" key="1">
    <citation type="submission" date="2012-02" db="EMBL/GenBank/DDBJ databases">
        <title>Complete genome sequence of Phycisphaera mikurensis NBRC 102666.</title>
        <authorList>
            <person name="Ankai A."/>
            <person name="Hosoyama A."/>
            <person name="Terui Y."/>
            <person name="Sekine M."/>
            <person name="Fukai R."/>
            <person name="Kato Y."/>
            <person name="Nakamura S."/>
            <person name="Yamada-Narita S."/>
            <person name="Kawakoshi A."/>
            <person name="Fukunaga Y."/>
            <person name="Yamazaki S."/>
            <person name="Fujita N."/>
        </authorList>
    </citation>
    <scope>NUCLEOTIDE SEQUENCE [LARGE SCALE GENOMIC DNA]</scope>
    <source>
        <strain evidence="3">NBRC 102666 / KCTC 22515 / FYK2301M01</strain>
    </source>
</reference>
<dbReference type="RefSeq" id="WP_014438344.1">
    <property type="nucleotide sequence ID" value="NC_017080.1"/>
</dbReference>
<evidence type="ECO:0000259" key="1">
    <source>
        <dbReference type="Pfam" id="PF01510"/>
    </source>
</evidence>
<dbReference type="KEGG" id="phm:PSMK_29770"/>
<dbReference type="Pfam" id="PF01510">
    <property type="entry name" value="Amidase_2"/>
    <property type="match status" value="1"/>
</dbReference>
<protein>
    <recommendedName>
        <fullName evidence="1">N-acetylmuramoyl-L-alanine amidase domain-containing protein</fullName>
    </recommendedName>
</protein>
<sequence>MGIERRSLTIILSFAFGLSTLYGVLRVLEPGQRAPLGGSTLLSLDPEAVHSPLEQLFSTEAEARPWQVIVVHDSGSAAGSYDELDRRHASLGREGCGYHFVVNNGNGEADGRIQVGYRWRIQKEGDFLDGEAGRDFSRRFETIGICLIGNADDAPPTAAQQRELAWLIGKLQARFDIPTERVFLQAGSPDVAGHFPHAAFRERLQG</sequence>
<organism evidence="2 3">
    <name type="scientific">Phycisphaera mikurensis (strain NBRC 102666 / KCTC 22515 / FYK2301M01)</name>
    <dbReference type="NCBI Taxonomy" id="1142394"/>
    <lineage>
        <taxon>Bacteria</taxon>
        <taxon>Pseudomonadati</taxon>
        <taxon>Planctomycetota</taxon>
        <taxon>Phycisphaerae</taxon>
        <taxon>Phycisphaerales</taxon>
        <taxon>Phycisphaeraceae</taxon>
        <taxon>Phycisphaera</taxon>
    </lineage>
</organism>
<proteinExistence type="predicted"/>
<dbReference type="GO" id="GO:0008745">
    <property type="term" value="F:N-acetylmuramoyl-L-alanine amidase activity"/>
    <property type="evidence" value="ECO:0007669"/>
    <property type="project" value="InterPro"/>
</dbReference>
<dbReference type="Gene3D" id="3.40.80.10">
    <property type="entry name" value="Peptidoglycan recognition protein-like"/>
    <property type="match status" value="1"/>
</dbReference>
<name>I0IIP8_PHYMF</name>
<feature type="domain" description="N-acetylmuramoyl-L-alanine amidase" evidence="1">
    <location>
        <begin position="63"/>
        <end position="194"/>
    </location>
</feature>
<dbReference type="InterPro" id="IPR002502">
    <property type="entry name" value="Amidase_domain"/>
</dbReference>
<dbReference type="SUPFAM" id="SSF55846">
    <property type="entry name" value="N-acetylmuramoyl-L-alanine amidase-like"/>
    <property type="match status" value="1"/>
</dbReference>
<dbReference type="GO" id="GO:0009253">
    <property type="term" value="P:peptidoglycan catabolic process"/>
    <property type="evidence" value="ECO:0007669"/>
    <property type="project" value="InterPro"/>
</dbReference>
<dbReference type="AlphaFoldDB" id="I0IIP8"/>
<evidence type="ECO:0000313" key="2">
    <source>
        <dbReference type="EMBL" id="BAM05136.1"/>
    </source>
</evidence>
<accession>I0IIP8</accession>
<dbReference type="InterPro" id="IPR036505">
    <property type="entry name" value="Amidase/PGRP_sf"/>
</dbReference>
<evidence type="ECO:0000313" key="3">
    <source>
        <dbReference type="Proteomes" id="UP000007881"/>
    </source>
</evidence>
<dbReference type="eggNOG" id="COG3023">
    <property type="taxonomic scope" value="Bacteria"/>
</dbReference>
<gene>
    <name evidence="2" type="ordered locus">PSMK_29770</name>
</gene>